<evidence type="ECO:0000313" key="3">
    <source>
        <dbReference type="Proteomes" id="UP001152759"/>
    </source>
</evidence>
<proteinExistence type="predicted"/>
<organism evidence="2 3">
    <name type="scientific">Bemisia tabaci</name>
    <name type="common">Sweetpotato whitefly</name>
    <name type="synonym">Aleurodes tabaci</name>
    <dbReference type="NCBI Taxonomy" id="7038"/>
    <lineage>
        <taxon>Eukaryota</taxon>
        <taxon>Metazoa</taxon>
        <taxon>Ecdysozoa</taxon>
        <taxon>Arthropoda</taxon>
        <taxon>Hexapoda</taxon>
        <taxon>Insecta</taxon>
        <taxon>Pterygota</taxon>
        <taxon>Neoptera</taxon>
        <taxon>Paraneoptera</taxon>
        <taxon>Hemiptera</taxon>
        <taxon>Sternorrhyncha</taxon>
        <taxon>Aleyrodoidea</taxon>
        <taxon>Aleyrodidae</taxon>
        <taxon>Aleyrodinae</taxon>
        <taxon>Bemisia</taxon>
    </lineage>
</organism>
<dbReference type="Proteomes" id="UP001152759">
    <property type="component" value="Chromosome 2"/>
</dbReference>
<evidence type="ECO:0000256" key="1">
    <source>
        <dbReference type="SAM" id="MobiDB-lite"/>
    </source>
</evidence>
<evidence type="ECO:0000313" key="2">
    <source>
        <dbReference type="EMBL" id="CAH0384666.1"/>
    </source>
</evidence>
<sequence length="112" mass="12809">MEHPSETSTQRYRLNARRCLLEKGFCNDSPMVDVYGVVLEQFNPIIAKSSEASNLNETQNSQRNANHNQNRNYMKEHCNVIGSQNSQRFSVTSLLQLGCSQARHSGEYSHLY</sequence>
<keyword evidence="3" id="KW-1185">Reference proteome</keyword>
<feature type="region of interest" description="Disordered" evidence="1">
    <location>
        <begin position="51"/>
        <end position="71"/>
    </location>
</feature>
<name>A0A9P0A303_BEMTA</name>
<accession>A0A9P0A303</accession>
<protein>
    <submittedName>
        <fullName evidence="2">Uncharacterized protein</fullName>
    </submittedName>
</protein>
<reference evidence="2" key="1">
    <citation type="submission" date="2021-12" db="EMBL/GenBank/DDBJ databases">
        <authorList>
            <person name="King R."/>
        </authorList>
    </citation>
    <scope>NUCLEOTIDE SEQUENCE</scope>
</reference>
<gene>
    <name evidence="2" type="ORF">BEMITA_LOCUS3967</name>
</gene>
<dbReference type="AlphaFoldDB" id="A0A9P0A303"/>
<dbReference type="EMBL" id="OU963863">
    <property type="protein sequence ID" value="CAH0384666.1"/>
    <property type="molecule type" value="Genomic_DNA"/>
</dbReference>